<feature type="transmembrane region" description="Helical" evidence="1">
    <location>
        <begin position="29"/>
        <end position="48"/>
    </location>
</feature>
<evidence type="ECO:0000313" key="2">
    <source>
        <dbReference type="EMBL" id="GKV18896.1"/>
    </source>
</evidence>
<keyword evidence="3" id="KW-1185">Reference proteome</keyword>
<dbReference type="AlphaFoldDB" id="A0AAV5K6H7"/>
<protein>
    <submittedName>
        <fullName evidence="2">Uncharacterized protein</fullName>
    </submittedName>
</protein>
<comment type="caution">
    <text evidence="2">The sequence shown here is derived from an EMBL/GenBank/DDBJ whole genome shotgun (WGS) entry which is preliminary data.</text>
</comment>
<proteinExistence type="predicted"/>
<dbReference type="EMBL" id="BPVZ01000051">
    <property type="protein sequence ID" value="GKV18896.1"/>
    <property type="molecule type" value="Genomic_DNA"/>
</dbReference>
<evidence type="ECO:0000313" key="3">
    <source>
        <dbReference type="Proteomes" id="UP001054252"/>
    </source>
</evidence>
<keyword evidence="1" id="KW-1133">Transmembrane helix</keyword>
<evidence type="ECO:0000256" key="1">
    <source>
        <dbReference type="SAM" id="Phobius"/>
    </source>
</evidence>
<reference evidence="2 3" key="1">
    <citation type="journal article" date="2021" name="Commun. Biol.">
        <title>The genome of Shorea leprosula (Dipterocarpaceae) highlights the ecological relevance of drought in aseasonal tropical rainforests.</title>
        <authorList>
            <person name="Ng K.K.S."/>
            <person name="Kobayashi M.J."/>
            <person name="Fawcett J.A."/>
            <person name="Hatakeyama M."/>
            <person name="Paape T."/>
            <person name="Ng C.H."/>
            <person name="Ang C.C."/>
            <person name="Tnah L.H."/>
            <person name="Lee C.T."/>
            <person name="Nishiyama T."/>
            <person name="Sese J."/>
            <person name="O'Brien M.J."/>
            <person name="Copetti D."/>
            <person name="Mohd Noor M.I."/>
            <person name="Ong R.C."/>
            <person name="Putra M."/>
            <person name="Sireger I.Z."/>
            <person name="Indrioko S."/>
            <person name="Kosugi Y."/>
            <person name="Izuno A."/>
            <person name="Isagi Y."/>
            <person name="Lee S.L."/>
            <person name="Shimizu K.K."/>
        </authorList>
    </citation>
    <scope>NUCLEOTIDE SEQUENCE [LARGE SCALE GENOMIC DNA]</scope>
    <source>
        <strain evidence="2">214</strain>
    </source>
</reference>
<accession>A0AAV5K6H7</accession>
<keyword evidence="1" id="KW-0812">Transmembrane</keyword>
<sequence length="54" mass="6126">MNVTSDCLTLSSSEFNTLKSKKIKSGKSLMIILFIFAGFQKKWGLWLASFSFMN</sequence>
<organism evidence="2 3">
    <name type="scientific">Rubroshorea leprosula</name>
    <dbReference type="NCBI Taxonomy" id="152421"/>
    <lineage>
        <taxon>Eukaryota</taxon>
        <taxon>Viridiplantae</taxon>
        <taxon>Streptophyta</taxon>
        <taxon>Embryophyta</taxon>
        <taxon>Tracheophyta</taxon>
        <taxon>Spermatophyta</taxon>
        <taxon>Magnoliopsida</taxon>
        <taxon>eudicotyledons</taxon>
        <taxon>Gunneridae</taxon>
        <taxon>Pentapetalae</taxon>
        <taxon>rosids</taxon>
        <taxon>malvids</taxon>
        <taxon>Malvales</taxon>
        <taxon>Dipterocarpaceae</taxon>
        <taxon>Rubroshorea</taxon>
    </lineage>
</organism>
<keyword evidence="1" id="KW-0472">Membrane</keyword>
<gene>
    <name evidence="2" type="ORF">SLEP1_g29216</name>
</gene>
<dbReference type="Proteomes" id="UP001054252">
    <property type="component" value="Unassembled WGS sequence"/>
</dbReference>
<name>A0AAV5K6H7_9ROSI</name>